<accession>A0A921SYI3</accession>
<evidence type="ECO:0000259" key="1">
    <source>
        <dbReference type="Pfam" id="PF14311"/>
    </source>
</evidence>
<reference evidence="2" key="2">
    <citation type="submission" date="2021-09" db="EMBL/GenBank/DDBJ databases">
        <authorList>
            <person name="Gilroy R."/>
        </authorList>
    </citation>
    <scope>NUCLEOTIDE SEQUENCE</scope>
    <source>
        <strain evidence="2">1277</strain>
    </source>
</reference>
<dbReference type="EMBL" id="DYUB01000022">
    <property type="protein sequence ID" value="HJG95591.1"/>
    <property type="molecule type" value="Genomic_DNA"/>
</dbReference>
<dbReference type="InterPro" id="IPR025487">
    <property type="entry name" value="DUF4379"/>
</dbReference>
<name>A0A921SYI3_9FIRM</name>
<dbReference type="Pfam" id="PF14311">
    <property type="entry name" value="DUF4379"/>
    <property type="match status" value="1"/>
</dbReference>
<evidence type="ECO:0000313" key="3">
    <source>
        <dbReference type="Proteomes" id="UP000776700"/>
    </source>
</evidence>
<comment type="caution">
    <text evidence="2">The sequence shown here is derived from an EMBL/GenBank/DDBJ whole genome shotgun (WGS) entry which is preliminary data.</text>
</comment>
<dbReference type="Gene3D" id="3.40.960.10">
    <property type="entry name" value="VSR Endonuclease"/>
    <property type="match status" value="1"/>
</dbReference>
<protein>
    <recommendedName>
        <fullName evidence="1">Treble clef zinc finger domain-containing protein</fullName>
    </recommendedName>
</protein>
<reference evidence="2" key="1">
    <citation type="journal article" date="2021" name="PeerJ">
        <title>Extensive microbial diversity within the chicken gut microbiome revealed by metagenomics and culture.</title>
        <authorList>
            <person name="Gilroy R."/>
            <person name="Ravi A."/>
            <person name="Getino M."/>
            <person name="Pursley I."/>
            <person name="Horton D.L."/>
            <person name="Alikhan N.F."/>
            <person name="Baker D."/>
            <person name="Gharbi K."/>
            <person name="Hall N."/>
            <person name="Watson M."/>
            <person name="Adriaenssens E.M."/>
            <person name="Foster-Nyarko E."/>
            <person name="Jarju S."/>
            <person name="Secka A."/>
            <person name="Antonio M."/>
            <person name="Oren A."/>
            <person name="Chaudhuri R.R."/>
            <person name="La Ragione R."/>
            <person name="Hildebrand F."/>
            <person name="Pallen M.J."/>
        </authorList>
    </citation>
    <scope>NUCLEOTIDE SEQUENCE</scope>
    <source>
        <strain evidence="2">1277</strain>
    </source>
</reference>
<gene>
    <name evidence="2" type="ORF">K8V90_00635</name>
</gene>
<feature type="domain" description="Treble clef zinc finger" evidence="1">
    <location>
        <begin position="244"/>
        <end position="296"/>
    </location>
</feature>
<dbReference type="AlphaFoldDB" id="A0A921SYI3"/>
<proteinExistence type="predicted"/>
<evidence type="ECO:0000313" key="2">
    <source>
        <dbReference type="EMBL" id="HJG95591.1"/>
    </source>
</evidence>
<sequence>MDIKSVNIRKGMTKDEVNKNISKWVLLEDNIYLGLYHEHTWICPKCKKPNIKRQWCSIRVGILGGFNMSCSECKYNEIEQRYKYEVEKDGDYEYIRSYRKGDTLPDGRIVKWSNYLQVKHKYCGSTYEVEVSSFIYKNSKCGKCCQKYENSFAYHIEQELGLKLEDVWDFEKNTINPYHISKKSDSYKIWIKCQEKNYHGSYETNCYYFATGNRCSYCRSLKTHPKDSFAQYHIDNTDNDFLDKYWDWEKNTLNPWEISRFSNKKVWIKCQNDKTHKSYDIYCWNFNKGRRCPECNLSRGENRIKEYLKYKNIHHFCDLPYFNDLIGLNGGLLRPDFILPDYKIWIEYDGEFHYKKQYDGDYSEFVQIHDKLKDEYAKKNGWKMIRIPYWEFDNIESILDREII</sequence>
<organism evidence="2 3">
    <name type="scientific">Romboutsia timonensis</name>
    <dbReference type="NCBI Taxonomy" id="1776391"/>
    <lineage>
        <taxon>Bacteria</taxon>
        <taxon>Bacillati</taxon>
        <taxon>Bacillota</taxon>
        <taxon>Clostridia</taxon>
        <taxon>Peptostreptococcales</taxon>
        <taxon>Peptostreptococcaceae</taxon>
        <taxon>Romboutsia</taxon>
    </lineage>
</organism>
<dbReference type="Proteomes" id="UP000776700">
    <property type="component" value="Unassembled WGS sequence"/>
</dbReference>